<comment type="caution">
    <text evidence="3">The sequence shown here is derived from an EMBL/GenBank/DDBJ whole genome shotgun (WGS) entry which is preliminary data.</text>
</comment>
<evidence type="ECO:0000313" key="4">
    <source>
        <dbReference type="Proteomes" id="UP000223913"/>
    </source>
</evidence>
<feature type="chain" id="PRO_5012609848" evidence="1">
    <location>
        <begin position="21"/>
        <end position="366"/>
    </location>
</feature>
<dbReference type="RefSeq" id="WP_099151726.1">
    <property type="nucleotide sequence ID" value="NZ_PDUD01000024.1"/>
</dbReference>
<dbReference type="Pfam" id="PF01676">
    <property type="entry name" value="Metalloenzyme"/>
    <property type="match status" value="1"/>
</dbReference>
<dbReference type="GO" id="GO:0046872">
    <property type="term" value="F:metal ion binding"/>
    <property type="evidence" value="ECO:0007669"/>
    <property type="project" value="InterPro"/>
</dbReference>
<accession>A0A2D0N866</accession>
<dbReference type="SUPFAM" id="SSF53649">
    <property type="entry name" value="Alkaline phosphatase-like"/>
    <property type="match status" value="1"/>
</dbReference>
<dbReference type="AlphaFoldDB" id="A0A2D0N866"/>
<feature type="signal peptide" evidence="1">
    <location>
        <begin position="1"/>
        <end position="20"/>
    </location>
</feature>
<evidence type="ECO:0000259" key="2">
    <source>
        <dbReference type="Pfam" id="PF01676"/>
    </source>
</evidence>
<dbReference type="InterPro" id="IPR006124">
    <property type="entry name" value="Metalloenzyme"/>
</dbReference>
<gene>
    <name evidence="3" type="ORF">CRP01_19300</name>
</gene>
<reference evidence="3 4" key="1">
    <citation type="submission" date="2017-10" db="EMBL/GenBank/DDBJ databases">
        <title>The draft genome sequence of Lewinella nigricans NBRC 102662.</title>
        <authorList>
            <person name="Wang K."/>
        </authorList>
    </citation>
    <scope>NUCLEOTIDE SEQUENCE [LARGE SCALE GENOMIC DNA]</scope>
    <source>
        <strain evidence="3 4">NBRC 102662</strain>
    </source>
</reference>
<dbReference type="InterPro" id="IPR017850">
    <property type="entry name" value="Alkaline_phosphatase_core_sf"/>
</dbReference>
<evidence type="ECO:0000313" key="3">
    <source>
        <dbReference type="EMBL" id="PHN04667.1"/>
    </source>
</evidence>
<protein>
    <submittedName>
        <fullName evidence="3">Phosphoglyceromutase</fullName>
    </submittedName>
</protein>
<feature type="domain" description="Metalloenzyme" evidence="2">
    <location>
        <begin position="232"/>
        <end position="348"/>
    </location>
</feature>
<dbReference type="EMBL" id="PDUD01000024">
    <property type="protein sequence ID" value="PHN04667.1"/>
    <property type="molecule type" value="Genomic_DNA"/>
</dbReference>
<sequence length="366" mass="41870">MQKKLVLVLLLIGWQSLASAQTAAITSENVILITLDGMRWQEVFGGIDSALLNHPEFTPKPEELQEHFWAETPEMRRKKLMPFFWNTIAAHGQLYGNRWKGNKVDCSNSMWFSYPGYNEILSGFADDDRIDSNKKINNPNVTVLEFVNRQPGFKNRVAAFGSWDVFPYIVNAERSGVPVNAGYPERPEGPLSEKEALLYEMQTQIPEEWGSVRFDAFTHHFALEYMRQWHPRLVYIAYGETDDFAHDGAYDEYITSAHRTDAFIAELWNYVQQDPVYSDNTTILITTDHGRGTQPLETWKHHGDEIPDAGQIWIAAMGPELKPLGEVSQEQQLYQNQVANTVARLLGLEYKNEREVGAALESVLKR</sequence>
<keyword evidence="4" id="KW-1185">Reference proteome</keyword>
<keyword evidence="1" id="KW-0732">Signal</keyword>
<dbReference type="Gene3D" id="3.40.720.10">
    <property type="entry name" value="Alkaline Phosphatase, subunit A"/>
    <property type="match status" value="1"/>
</dbReference>
<name>A0A2D0N866_FLAN2</name>
<proteinExistence type="predicted"/>
<dbReference type="OrthoDB" id="9791578at2"/>
<organism evidence="3 4">
    <name type="scientific">Flavilitoribacter nigricans (strain ATCC 23147 / DSM 23189 / NBRC 102662 / NCIMB 1420 / SS-2)</name>
    <name type="common">Lewinella nigricans</name>
    <dbReference type="NCBI Taxonomy" id="1122177"/>
    <lineage>
        <taxon>Bacteria</taxon>
        <taxon>Pseudomonadati</taxon>
        <taxon>Bacteroidota</taxon>
        <taxon>Saprospiria</taxon>
        <taxon>Saprospirales</taxon>
        <taxon>Lewinellaceae</taxon>
        <taxon>Flavilitoribacter</taxon>
    </lineage>
</organism>
<dbReference type="Proteomes" id="UP000223913">
    <property type="component" value="Unassembled WGS sequence"/>
</dbReference>
<dbReference type="GO" id="GO:0003824">
    <property type="term" value="F:catalytic activity"/>
    <property type="evidence" value="ECO:0007669"/>
    <property type="project" value="InterPro"/>
</dbReference>
<evidence type="ECO:0000256" key="1">
    <source>
        <dbReference type="SAM" id="SignalP"/>
    </source>
</evidence>